<dbReference type="InterPro" id="IPR039425">
    <property type="entry name" value="RNA_pol_sigma-70-like"/>
</dbReference>
<dbReference type="InterPro" id="IPR013249">
    <property type="entry name" value="RNA_pol_sigma70_r4_t2"/>
</dbReference>
<feature type="domain" description="RNA polymerase sigma factor 70 region 4 type 2" evidence="6">
    <location>
        <begin position="122"/>
        <end position="174"/>
    </location>
</feature>
<evidence type="ECO:0000259" key="6">
    <source>
        <dbReference type="Pfam" id="PF08281"/>
    </source>
</evidence>
<keyword evidence="3" id="KW-0731">Sigma factor</keyword>
<evidence type="ECO:0000256" key="3">
    <source>
        <dbReference type="ARBA" id="ARBA00023082"/>
    </source>
</evidence>
<dbReference type="Gene3D" id="1.10.1740.10">
    <property type="match status" value="1"/>
</dbReference>
<dbReference type="Pfam" id="PF04542">
    <property type="entry name" value="Sigma70_r2"/>
    <property type="match status" value="1"/>
</dbReference>
<dbReference type="InterPro" id="IPR014284">
    <property type="entry name" value="RNA_pol_sigma-70_dom"/>
</dbReference>
<keyword evidence="8" id="KW-1185">Reference proteome</keyword>
<evidence type="ECO:0000256" key="2">
    <source>
        <dbReference type="ARBA" id="ARBA00023015"/>
    </source>
</evidence>
<dbReference type="PANTHER" id="PTHR43133:SF46">
    <property type="entry name" value="RNA POLYMERASE SIGMA-70 FACTOR ECF SUBFAMILY"/>
    <property type="match status" value="1"/>
</dbReference>
<accession>A0ABS5IXA7</accession>
<keyword evidence="4" id="KW-0804">Transcription</keyword>
<feature type="domain" description="RNA polymerase sigma-70 region 2" evidence="5">
    <location>
        <begin position="29"/>
        <end position="93"/>
    </location>
</feature>
<dbReference type="NCBIfam" id="TIGR02937">
    <property type="entry name" value="sigma70-ECF"/>
    <property type="match status" value="1"/>
</dbReference>
<dbReference type="Pfam" id="PF08281">
    <property type="entry name" value="Sigma70_r4_2"/>
    <property type="match status" value="1"/>
</dbReference>
<dbReference type="InterPro" id="IPR013324">
    <property type="entry name" value="RNA_pol_sigma_r3/r4-like"/>
</dbReference>
<gene>
    <name evidence="7" type="ORF">KE626_06680</name>
</gene>
<dbReference type="SUPFAM" id="SSF88659">
    <property type="entry name" value="Sigma3 and sigma4 domains of RNA polymerase sigma factors"/>
    <property type="match status" value="1"/>
</dbReference>
<evidence type="ECO:0000256" key="1">
    <source>
        <dbReference type="ARBA" id="ARBA00010641"/>
    </source>
</evidence>
<comment type="caution">
    <text evidence="7">The sequence shown here is derived from an EMBL/GenBank/DDBJ whole genome shotgun (WGS) entry which is preliminary data.</text>
</comment>
<dbReference type="PANTHER" id="PTHR43133">
    <property type="entry name" value="RNA POLYMERASE ECF-TYPE SIGMA FACTO"/>
    <property type="match status" value="1"/>
</dbReference>
<dbReference type="InterPro" id="IPR007627">
    <property type="entry name" value="RNA_pol_sigma70_r2"/>
</dbReference>
<name>A0ABS5IXA7_9BACT</name>
<dbReference type="EMBL" id="JAGTXB010000002">
    <property type="protein sequence ID" value="MBS0026987.1"/>
    <property type="molecule type" value="Genomic_DNA"/>
</dbReference>
<dbReference type="InterPro" id="IPR036388">
    <property type="entry name" value="WH-like_DNA-bd_sf"/>
</dbReference>
<dbReference type="Proteomes" id="UP000676386">
    <property type="component" value="Unassembled WGS sequence"/>
</dbReference>
<dbReference type="InterPro" id="IPR013325">
    <property type="entry name" value="RNA_pol_sigma_r2"/>
</dbReference>
<reference evidence="7 8" key="1">
    <citation type="submission" date="2021-04" db="EMBL/GenBank/DDBJ databases">
        <title>Chitinophaga sp. nov., isolated from the rhizosphere soil.</title>
        <authorList>
            <person name="He S."/>
        </authorList>
    </citation>
    <scope>NUCLEOTIDE SEQUENCE [LARGE SCALE GENOMIC DNA]</scope>
    <source>
        <strain evidence="7 8">2R12</strain>
    </source>
</reference>
<protein>
    <submittedName>
        <fullName evidence="7">Sigma-70 family RNA polymerase sigma factor</fullName>
    </submittedName>
</protein>
<dbReference type="Gene3D" id="1.10.10.10">
    <property type="entry name" value="Winged helix-like DNA-binding domain superfamily/Winged helix DNA-binding domain"/>
    <property type="match status" value="1"/>
</dbReference>
<dbReference type="SUPFAM" id="SSF88946">
    <property type="entry name" value="Sigma2 domain of RNA polymerase sigma factors"/>
    <property type="match status" value="1"/>
</dbReference>
<organism evidence="7 8">
    <name type="scientific">Chitinophaga hostae</name>
    <dbReference type="NCBI Taxonomy" id="2831022"/>
    <lineage>
        <taxon>Bacteria</taxon>
        <taxon>Pseudomonadati</taxon>
        <taxon>Bacteroidota</taxon>
        <taxon>Chitinophagia</taxon>
        <taxon>Chitinophagales</taxon>
        <taxon>Chitinophagaceae</taxon>
        <taxon>Chitinophaga</taxon>
    </lineage>
</organism>
<sequence length="190" mass="22432">MEPVMEEQQDILLLQRLNAGDKLAYDAIFLKYYRMLCTNAYFILQDEQAAKDLVQQFFLEMWDKQLYRQLHGEIKGYLFRAVQNRCLNLLKKQEYQQRELEAYGLQLERDMIPESRSPALFQQVTAAMVELPAQRQQAFRLVYLQQKKYQEAADEMGISINSLKTHLKLALKLLREKIKISGLSSPDRIH</sequence>
<proteinExistence type="inferred from homology"/>
<evidence type="ECO:0000259" key="5">
    <source>
        <dbReference type="Pfam" id="PF04542"/>
    </source>
</evidence>
<evidence type="ECO:0000256" key="4">
    <source>
        <dbReference type="ARBA" id="ARBA00023163"/>
    </source>
</evidence>
<keyword evidence="2" id="KW-0805">Transcription regulation</keyword>
<evidence type="ECO:0000313" key="7">
    <source>
        <dbReference type="EMBL" id="MBS0026987.1"/>
    </source>
</evidence>
<evidence type="ECO:0000313" key="8">
    <source>
        <dbReference type="Proteomes" id="UP000676386"/>
    </source>
</evidence>
<comment type="similarity">
    <text evidence="1">Belongs to the sigma-70 factor family. ECF subfamily.</text>
</comment>
<dbReference type="RefSeq" id="WP_211972077.1">
    <property type="nucleotide sequence ID" value="NZ_CBFHAM010000084.1"/>
</dbReference>